<proteinExistence type="predicted"/>
<protein>
    <submittedName>
        <fullName evidence="1">Uncharacterized protein</fullName>
    </submittedName>
</protein>
<gene>
    <name evidence="1" type="ORF">OF897_07000</name>
</gene>
<dbReference type="Proteomes" id="UP001073122">
    <property type="component" value="Unassembled WGS sequence"/>
</dbReference>
<name>A0ABT3XNG2_9FLAO</name>
<organism evidence="1 2">
    <name type="scientific">Chryseobacterium formosus</name>
    <dbReference type="NCBI Taxonomy" id="1537363"/>
    <lineage>
        <taxon>Bacteria</taxon>
        <taxon>Pseudomonadati</taxon>
        <taxon>Bacteroidota</taxon>
        <taxon>Flavobacteriia</taxon>
        <taxon>Flavobacteriales</taxon>
        <taxon>Weeksellaceae</taxon>
        <taxon>Chryseobacterium group</taxon>
        <taxon>Chryseobacterium</taxon>
    </lineage>
</organism>
<reference evidence="1" key="1">
    <citation type="submission" date="2022-10" db="EMBL/GenBank/DDBJ databases">
        <title>Chryseobacterium sp. nov., a novel bacterial species.</title>
        <authorList>
            <person name="Cao Y."/>
        </authorList>
    </citation>
    <scope>NUCLEOTIDE SEQUENCE</scope>
    <source>
        <strain evidence="1">CCTCC AB2015118</strain>
    </source>
</reference>
<sequence>MNLKDENHISTERGTDLTLPHEVEAMMKNILAYTDIKDETNLATSKWSSTKSSAEELLDLLKTGYSIGLLINVDNFKHNKKSIFSTPSHWVGLRGISLDESNEEISVNVFTWGNINKTWVMSFAVFKDGYFGYVAGK</sequence>
<accession>A0ABT3XNG2</accession>
<evidence type="ECO:0000313" key="1">
    <source>
        <dbReference type="EMBL" id="MCX8523668.1"/>
    </source>
</evidence>
<keyword evidence="2" id="KW-1185">Reference proteome</keyword>
<dbReference type="EMBL" id="JAOVZW010000008">
    <property type="protein sequence ID" value="MCX8523668.1"/>
    <property type="molecule type" value="Genomic_DNA"/>
</dbReference>
<evidence type="ECO:0000313" key="2">
    <source>
        <dbReference type="Proteomes" id="UP001073122"/>
    </source>
</evidence>
<comment type="caution">
    <text evidence="1">The sequence shown here is derived from an EMBL/GenBank/DDBJ whole genome shotgun (WGS) entry which is preliminary data.</text>
</comment>